<keyword evidence="1" id="KW-1133">Transmembrane helix</keyword>
<keyword evidence="1" id="KW-0812">Transmembrane</keyword>
<keyword evidence="1" id="KW-0472">Membrane</keyword>
<feature type="transmembrane region" description="Helical" evidence="1">
    <location>
        <begin position="38"/>
        <end position="61"/>
    </location>
</feature>
<comment type="caution">
    <text evidence="2">The sequence shown here is derived from an EMBL/GenBank/DDBJ whole genome shotgun (WGS) entry which is preliminary data.</text>
</comment>
<reference evidence="3" key="1">
    <citation type="journal article" date="2019" name="Int. J. Syst. Evol. Microbiol.">
        <title>The Global Catalogue of Microorganisms (GCM) 10K type strain sequencing project: providing services to taxonomists for standard genome sequencing and annotation.</title>
        <authorList>
            <consortium name="The Broad Institute Genomics Platform"/>
            <consortium name="The Broad Institute Genome Sequencing Center for Infectious Disease"/>
            <person name="Wu L."/>
            <person name="Ma J."/>
        </authorList>
    </citation>
    <scope>NUCLEOTIDE SEQUENCE [LARGE SCALE GENOMIC DNA]</scope>
    <source>
        <strain evidence="3">JCM 3380</strain>
    </source>
</reference>
<accession>A0ABP3CL21</accession>
<dbReference type="RefSeq" id="WP_343931721.1">
    <property type="nucleotide sequence ID" value="NZ_BAAABU010000001.1"/>
</dbReference>
<dbReference type="Proteomes" id="UP001500416">
    <property type="component" value="Unassembled WGS sequence"/>
</dbReference>
<name>A0ABP3CL21_9PSEU</name>
<dbReference type="Pfam" id="PF11239">
    <property type="entry name" value="DUF3040"/>
    <property type="match status" value="1"/>
</dbReference>
<evidence type="ECO:0000256" key="1">
    <source>
        <dbReference type="SAM" id="Phobius"/>
    </source>
</evidence>
<organism evidence="2 3">
    <name type="scientific">Saccharothrix mutabilis subsp. mutabilis</name>
    <dbReference type="NCBI Taxonomy" id="66855"/>
    <lineage>
        <taxon>Bacteria</taxon>
        <taxon>Bacillati</taxon>
        <taxon>Actinomycetota</taxon>
        <taxon>Actinomycetes</taxon>
        <taxon>Pseudonocardiales</taxon>
        <taxon>Pseudonocardiaceae</taxon>
        <taxon>Saccharothrix</taxon>
    </lineage>
</organism>
<feature type="transmembrane region" description="Helical" evidence="1">
    <location>
        <begin position="67"/>
        <end position="87"/>
    </location>
</feature>
<evidence type="ECO:0000313" key="2">
    <source>
        <dbReference type="EMBL" id="GAA0208862.1"/>
    </source>
</evidence>
<dbReference type="EMBL" id="BAAABU010000001">
    <property type="protein sequence ID" value="GAA0208862.1"/>
    <property type="molecule type" value="Genomic_DNA"/>
</dbReference>
<keyword evidence="3" id="KW-1185">Reference proteome</keyword>
<proteinExistence type="predicted"/>
<evidence type="ECO:0000313" key="3">
    <source>
        <dbReference type="Proteomes" id="UP001500416"/>
    </source>
</evidence>
<dbReference type="InterPro" id="IPR021401">
    <property type="entry name" value="DUF3040"/>
</dbReference>
<evidence type="ECO:0008006" key="4">
    <source>
        <dbReference type="Google" id="ProtNLM"/>
    </source>
</evidence>
<gene>
    <name evidence="2" type="ORF">GCM10010492_03130</name>
</gene>
<protein>
    <recommendedName>
        <fullName evidence="4">DUF3040 domain-containing protein</fullName>
    </recommendedName>
</protein>
<sequence>MGLRDREKRALDEIERNLAAEDPRLATRLARMRPGRRLTGRLAVGVALTVVYLLGLTVVVFGVTTGSAALVALGAVVAAVFPVLLVVDAVRAGRQPDPYTVAERTPSIG</sequence>